<accession>A0AAD6S396</accession>
<dbReference type="EMBL" id="JARJCM010000357">
    <property type="protein sequence ID" value="KAJ7018117.1"/>
    <property type="molecule type" value="Genomic_DNA"/>
</dbReference>
<protein>
    <submittedName>
        <fullName evidence="1">Uncharacterized protein</fullName>
    </submittedName>
</protein>
<keyword evidence="2" id="KW-1185">Reference proteome</keyword>
<name>A0AAD6S396_9AGAR</name>
<gene>
    <name evidence="1" type="ORF">C8F04DRAFT_1199406</name>
</gene>
<organism evidence="1 2">
    <name type="scientific">Mycena alexandri</name>
    <dbReference type="NCBI Taxonomy" id="1745969"/>
    <lineage>
        <taxon>Eukaryota</taxon>
        <taxon>Fungi</taxon>
        <taxon>Dikarya</taxon>
        <taxon>Basidiomycota</taxon>
        <taxon>Agaricomycotina</taxon>
        <taxon>Agaricomycetes</taxon>
        <taxon>Agaricomycetidae</taxon>
        <taxon>Agaricales</taxon>
        <taxon>Marasmiineae</taxon>
        <taxon>Mycenaceae</taxon>
        <taxon>Mycena</taxon>
    </lineage>
</organism>
<comment type="caution">
    <text evidence="1">The sequence shown here is derived from an EMBL/GenBank/DDBJ whole genome shotgun (WGS) entry which is preliminary data.</text>
</comment>
<reference evidence="1" key="1">
    <citation type="submission" date="2023-03" db="EMBL/GenBank/DDBJ databases">
        <title>Massive genome expansion in bonnet fungi (Mycena s.s.) driven by repeated elements and novel gene families across ecological guilds.</title>
        <authorList>
            <consortium name="Lawrence Berkeley National Laboratory"/>
            <person name="Harder C.B."/>
            <person name="Miyauchi S."/>
            <person name="Viragh M."/>
            <person name="Kuo A."/>
            <person name="Thoen E."/>
            <person name="Andreopoulos B."/>
            <person name="Lu D."/>
            <person name="Skrede I."/>
            <person name="Drula E."/>
            <person name="Henrissat B."/>
            <person name="Morin E."/>
            <person name="Kohler A."/>
            <person name="Barry K."/>
            <person name="LaButti K."/>
            <person name="Morin E."/>
            <person name="Salamov A."/>
            <person name="Lipzen A."/>
            <person name="Mereny Z."/>
            <person name="Hegedus B."/>
            <person name="Baldrian P."/>
            <person name="Stursova M."/>
            <person name="Weitz H."/>
            <person name="Taylor A."/>
            <person name="Grigoriev I.V."/>
            <person name="Nagy L.G."/>
            <person name="Martin F."/>
            <person name="Kauserud H."/>
        </authorList>
    </citation>
    <scope>NUCLEOTIDE SEQUENCE</scope>
    <source>
        <strain evidence="1">CBHHK200</strain>
    </source>
</reference>
<sequence>MSFDSFVFASIDFYNQSLESLPSECKLAVALTQYCPPTWRGKDPDPNRVVPDPHLVLEGSTEKEISAAVARCTKYYDFLCLQSTKLHESLSDLIEKRGWDDKPPTCIKKLLAQAPEEVWRVLTECVNCGNWLLRYRKSLFLWLGLKQTWSRPLSNRLGDAALTGGDQRKWRKGSTGTTRWKGRTWWSKGRTCCIKPEDTRRTDMCLNGFLQGRVQTMAGISSQLAKFGVAKKKDLKSTTSTHPDISGPHISFPYSTRRVCKSQVVFWTVDNNLKICQVELLLHTTPQIYTTKQWLGVARTPDSKRGFKVVIALEFKTHVLAFLSRDNNARVGILAINTRHESYKPSPRIGARITRFSFDSSHRFGPELKSESVKNWSLGTALTSPIVLDFWGWSEFIENHLKRYGKISVQKHEIQQYPNGRQSSFNSDYRGHCAVALIDTYNAMSDKTHTEAGAANFFGESSTKTNMAKAPLFFDPGEVALAILLFDGLGPLLFEDWEEVSQSEWMLALKEICYFYDHLPDSLTRSERLSLKPLPLLTDLEHAELVAIRGCSVNPLVRYLQGPGFHSASINNRTSSTAWSLIKDPVGCPMPTYLYKDKDKDKKSIWCLTRAPFSTTTKNPEHSPPDAVLFTRASDEERRRSMVEYIQQYKNKESVGPLAFCGHAVKINVNCHSSQVKAEQNFRSRVRMDLGEELGREPIRSEISTRTREKKKGKKRALAIKRPPSFKIQSKCLQERYRGKAGALLLKSQASRLLGVKGAEIGDIDVDSDMGAEENSVEDIDENESVVDMESMVDSEEDGSCMVDDE</sequence>
<evidence type="ECO:0000313" key="2">
    <source>
        <dbReference type="Proteomes" id="UP001218188"/>
    </source>
</evidence>
<dbReference type="AlphaFoldDB" id="A0AAD6S396"/>
<evidence type="ECO:0000313" key="1">
    <source>
        <dbReference type="EMBL" id="KAJ7018117.1"/>
    </source>
</evidence>
<proteinExistence type="predicted"/>
<dbReference type="Proteomes" id="UP001218188">
    <property type="component" value="Unassembled WGS sequence"/>
</dbReference>